<feature type="compositionally biased region" description="Low complexity" evidence="1">
    <location>
        <begin position="169"/>
        <end position="178"/>
    </location>
</feature>
<feature type="compositionally biased region" description="Low complexity" evidence="1">
    <location>
        <begin position="1"/>
        <end position="17"/>
    </location>
</feature>
<dbReference type="EMBL" id="ML769425">
    <property type="protein sequence ID" value="KAE9403425.1"/>
    <property type="molecule type" value="Genomic_DNA"/>
</dbReference>
<feature type="region of interest" description="Disordered" evidence="1">
    <location>
        <begin position="318"/>
        <end position="339"/>
    </location>
</feature>
<feature type="compositionally biased region" description="Polar residues" evidence="1">
    <location>
        <begin position="323"/>
        <end position="333"/>
    </location>
</feature>
<evidence type="ECO:0000313" key="3">
    <source>
        <dbReference type="Proteomes" id="UP000799118"/>
    </source>
</evidence>
<evidence type="ECO:0000313" key="2">
    <source>
        <dbReference type="EMBL" id="KAE9403425.1"/>
    </source>
</evidence>
<protein>
    <submittedName>
        <fullName evidence="2">Uncharacterized protein</fullName>
    </submittedName>
</protein>
<accession>A0A6A4I3Q6</accession>
<dbReference type="Proteomes" id="UP000799118">
    <property type="component" value="Unassembled WGS sequence"/>
</dbReference>
<evidence type="ECO:0000256" key="1">
    <source>
        <dbReference type="SAM" id="MobiDB-lite"/>
    </source>
</evidence>
<sequence>MSLRSSRSRQQSVSTVHSDYDSRTSSRSSKPHSSRSPSVPSNLQSKSDAHVQDFFLTEEYGHHYPQRFSPRNMTSLPPSKLLQAHHTSSLPSSHSRRAPSLRSTASSSRAPTSSSWDQSCRPMNPAPSTSRSMSLCMDELIRPPSTPRSLDSRRPVDSASSGRFIGPYSPSVSELSSSGRHKAGYVWLEEIQPPPTSTSPERSRSRSDDGTVFDYMKGVDGKEYYVVYSTTKPRPPSHGHSPNPMDYYDRASKLELDYALAIHSAFAYSIIINVSSDFNSSSNGNSTVVGDVDITYTSNDDTLVGSYSPLATRTRWHPEKSKSSISLQQNSTPVPVLRR</sequence>
<feature type="compositionally biased region" description="Low complexity" evidence="1">
    <location>
        <begin position="100"/>
        <end position="115"/>
    </location>
</feature>
<organism evidence="2 3">
    <name type="scientific">Gymnopus androsaceus JB14</name>
    <dbReference type="NCBI Taxonomy" id="1447944"/>
    <lineage>
        <taxon>Eukaryota</taxon>
        <taxon>Fungi</taxon>
        <taxon>Dikarya</taxon>
        <taxon>Basidiomycota</taxon>
        <taxon>Agaricomycotina</taxon>
        <taxon>Agaricomycetes</taxon>
        <taxon>Agaricomycetidae</taxon>
        <taxon>Agaricales</taxon>
        <taxon>Marasmiineae</taxon>
        <taxon>Omphalotaceae</taxon>
        <taxon>Gymnopus</taxon>
    </lineage>
</organism>
<feature type="region of interest" description="Disordered" evidence="1">
    <location>
        <begin position="1"/>
        <end position="213"/>
    </location>
</feature>
<dbReference type="AlphaFoldDB" id="A0A6A4I3Q6"/>
<keyword evidence="3" id="KW-1185">Reference proteome</keyword>
<reference evidence="2" key="1">
    <citation type="journal article" date="2019" name="Environ. Microbiol.">
        <title>Fungal ecological strategies reflected in gene transcription - a case study of two litter decomposers.</title>
        <authorList>
            <person name="Barbi F."/>
            <person name="Kohler A."/>
            <person name="Barry K."/>
            <person name="Baskaran P."/>
            <person name="Daum C."/>
            <person name="Fauchery L."/>
            <person name="Ihrmark K."/>
            <person name="Kuo A."/>
            <person name="LaButti K."/>
            <person name="Lipzen A."/>
            <person name="Morin E."/>
            <person name="Grigoriev I.V."/>
            <person name="Henrissat B."/>
            <person name="Lindahl B."/>
            <person name="Martin F."/>
        </authorList>
    </citation>
    <scope>NUCLEOTIDE SEQUENCE</scope>
    <source>
        <strain evidence="2">JB14</strain>
    </source>
</reference>
<name>A0A6A4I3Q6_9AGAR</name>
<gene>
    <name evidence="2" type="ORF">BT96DRAFT_990284</name>
</gene>
<proteinExistence type="predicted"/>